<gene>
    <name evidence="2" type="ORF">SSX86_012619</name>
</gene>
<evidence type="ECO:0008006" key="4">
    <source>
        <dbReference type="Google" id="ProtNLM"/>
    </source>
</evidence>
<evidence type="ECO:0000256" key="1">
    <source>
        <dbReference type="ARBA" id="ARBA00009861"/>
    </source>
</evidence>
<protein>
    <recommendedName>
        <fullName evidence="4">Benzyl alcohol O-benzoyltransferase</fullName>
    </recommendedName>
</protein>
<dbReference type="Gene3D" id="3.30.559.10">
    <property type="entry name" value="Chloramphenicol acetyltransferase-like domain"/>
    <property type="match status" value="1"/>
</dbReference>
<dbReference type="InterPro" id="IPR050317">
    <property type="entry name" value="Plant_Fungal_Acyltransferase"/>
</dbReference>
<reference evidence="2 3" key="1">
    <citation type="submission" date="2024-04" db="EMBL/GenBank/DDBJ databases">
        <title>The reference genome of an endangered Asteraceae, Deinandra increscens subsp. villosa, native to the Central Coast of California.</title>
        <authorList>
            <person name="Guilliams M."/>
            <person name="Hasenstab-Lehman K."/>
            <person name="Meyer R."/>
            <person name="Mcevoy S."/>
        </authorList>
    </citation>
    <scope>NUCLEOTIDE SEQUENCE [LARGE SCALE GENOMIC DNA]</scope>
    <source>
        <tissue evidence="2">Leaf</tissue>
    </source>
</reference>
<dbReference type="Pfam" id="PF02458">
    <property type="entry name" value="Transferase"/>
    <property type="match status" value="1"/>
</dbReference>
<dbReference type="Proteomes" id="UP001408789">
    <property type="component" value="Unassembled WGS sequence"/>
</dbReference>
<accession>A0AAP0H3G0</accession>
<comment type="caution">
    <text evidence="2">The sequence shown here is derived from an EMBL/GenBank/DDBJ whole genome shotgun (WGS) entry which is preliminary data.</text>
</comment>
<dbReference type="AlphaFoldDB" id="A0AAP0H3G0"/>
<evidence type="ECO:0000313" key="2">
    <source>
        <dbReference type="EMBL" id="KAK9068505.1"/>
    </source>
</evidence>
<evidence type="ECO:0000313" key="3">
    <source>
        <dbReference type="Proteomes" id="UP001408789"/>
    </source>
</evidence>
<name>A0AAP0H3G0_9ASTR</name>
<dbReference type="GO" id="GO:0016747">
    <property type="term" value="F:acyltransferase activity, transferring groups other than amino-acyl groups"/>
    <property type="evidence" value="ECO:0007669"/>
    <property type="project" value="TreeGrafter"/>
</dbReference>
<keyword evidence="3" id="KW-1185">Reference proteome</keyword>
<sequence>MFDPPLPVGYYGNVVAFLAAISTARDLSDKPLGYALELVMKAKYDVTKGYIRSVADLMAIKGWLHLTDVRAYAVSDLTRTGFNAVDFGWGKGVYGGAARGGVGILPGLTSFYVLYTNSKGESGIVVPICLPRGVMDRFVKEVNSVLARGKKDDQALLENKSLAPSKL</sequence>
<comment type="similarity">
    <text evidence="1">Belongs to the plant acyltransferase family.</text>
</comment>
<dbReference type="InterPro" id="IPR023213">
    <property type="entry name" value="CAT-like_dom_sf"/>
</dbReference>
<proteinExistence type="inferred from homology"/>
<dbReference type="EMBL" id="JBCNJP010000014">
    <property type="protein sequence ID" value="KAK9068505.1"/>
    <property type="molecule type" value="Genomic_DNA"/>
</dbReference>
<dbReference type="PANTHER" id="PTHR31642">
    <property type="entry name" value="TRICHOTHECENE 3-O-ACETYLTRANSFERASE"/>
    <property type="match status" value="1"/>
</dbReference>
<dbReference type="PANTHER" id="PTHR31642:SF9">
    <property type="entry name" value="BENZYL ALCOHOL O-BENZOYLTRANSFERASE"/>
    <property type="match status" value="1"/>
</dbReference>
<organism evidence="2 3">
    <name type="scientific">Deinandra increscens subsp. villosa</name>
    <dbReference type="NCBI Taxonomy" id="3103831"/>
    <lineage>
        <taxon>Eukaryota</taxon>
        <taxon>Viridiplantae</taxon>
        <taxon>Streptophyta</taxon>
        <taxon>Embryophyta</taxon>
        <taxon>Tracheophyta</taxon>
        <taxon>Spermatophyta</taxon>
        <taxon>Magnoliopsida</taxon>
        <taxon>eudicotyledons</taxon>
        <taxon>Gunneridae</taxon>
        <taxon>Pentapetalae</taxon>
        <taxon>asterids</taxon>
        <taxon>campanulids</taxon>
        <taxon>Asterales</taxon>
        <taxon>Asteraceae</taxon>
        <taxon>Asteroideae</taxon>
        <taxon>Heliantheae alliance</taxon>
        <taxon>Madieae</taxon>
        <taxon>Madiinae</taxon>
        <taxon>Deinandra</taxon>
    </lineage>
</organism>